<reference evidence="1" key="1">
    <citation type="submission" date="2014-11" db="EMBL/GenBank/DDBJ databases">
        <authorList>
            <person name="Amaro Gonzalez C."/>
        </authorList>
    </citation>
    <scope>NUCLEOTIDE SEQUENCE</scope>
</reference>
<sequence>MLDPRELSSKRSTIQHVAKRNAQQIERTLAKIKMFLLQL</sequence>
<accession>A0A0E9SYC9</accession>
<dbReference type="AlphaFoldDB" id="A0A0E9SYC9"/>
<organism evidence="1">
    <name type="scientific">Anguilla anguilla</name>
    <name type="common">European freshwater eel</name>
    <name type="synonym">Muraena anguilla</name>
    <dbReference type="NCBI Taxonomy" id="7936"/>
    <lineage>
        <taxon>Eukaryota</taxon>
        <taxon>Metazoa</taxon>
        <taxon>Chordata</taxon>
        <taxon>Craniata</taxon>
        <taxon>Vertebrata</taxon>
        <taxon>Euteleostomi</taxon>
        <taxon>Actinopterygii</taxon>
        <taxon>Neopterygii</taxon>
        <taxon>Teleostei</taxon>
        <taxon>Anguilliformes</taxon>
        <taxon>Anguillidae</taxon>
        <taxon>Anguilla</taxon>
    </lineage>
</organism>
<name>A0A0E9SYC9_ANGAN</name>
<protein>
    <submittedName>
        <fullName evidence="1">Uncharacterized protein</fullName>
    </submittedName>
</protein>
<reference evidence="1" key="2">
    <citation type="journal article" date="2015" name="Fish Shellfish Immunol.">
        <title>Early steps in the European eel (Anguilla anguilla)-Vibrio vulnificus interaction in the gills: Role of the RtxA13 toxin.</title>
        <authorList>
            <person name="Callol A."/>
            <person name="Pajuelo D."/>
            <person name="Ebbesson L."/>
            <person name="Teles M."/>
            <person name="MacKenzie S."/>
            <person name="Amaro C."/>
        </authorList>
    </citation>
    <scope>NUCLEOTIDE SEQUENCE</scope>
</reference>
<evidence type="ECO:0000313" key="1">
    <source>
        <dbReference type="EMBL" id="JAH45680.1"/>
    </source>
</evidence>
<dbReference type="EMBL" id="GBXM01062897">
    <property type="protein sequence ID" value="JAH45680.1"/>
    <property type="molecule type" value="Transcribed_RNA"/>
</dbReference>
<proteinExistence type="predicted"/>